<organism evidence="2">
    <name type="scientific">candidate division WWE3 bacterium</name>
    <dbReference type="NCBI Taxonomy" id="2053526"/>
    <lineage>
        <taxon>Bacteria</taxon>
        <taxon>Katanobacteria</taxon>
    </lineage>
</organism>
<dbReference type="EMBL" id="DSPJ01000071">
    <property type="protein sequence ID" value="HEX62060.1"/>
    <property type="molecule type" value="Genomic_DNA"/>
</dbReference>
<feature type="transmembrane region" description="Helical" evidence="1">
    <location>
        <begin position="6"/>
        <end position="25"/>
    </location>
</feature>
<evidence type="ECO:0000256" key="1">
    <source>
        <dbReference type="SAM" id="Phobius"/>
    </source>
</evidence>
<comment type="caution">
    <text evidence="2">The sequence shown here is derived from an EMBL/GenBank/DDBJ whole genome shotgun (WGS) entry which is preliminary data.</text>
</comment>
<gene>
    <name evidence="2" type="ORF">ENR01_02840</name>
</gene>
<dbReference type="AlphaFoldDB" id="A0A831Z026"/>
<evidence type="ECO:0000313" key="2">
    <source>
        <dbReference type="EMBL" id="HEX62060.1"/>
    </source>
</evidence>
<protein>
    <submittedName>
        <fullName evidence="2">Uncharacterized protein</fullName>
    </submittedName>
</protein>
<keyword evidence="1" id="KW-1133">Transmembrane helix</keyword>
<keyword evidence="1" id="KW-0472">Membrane</keyword>
<accession>A0A831Z026</accession>
<proteinExistence type="predicted"/>
<name>A0A831Z026_UNCKA</name>
<sequence>MPALFLLEVAAVVLVFAVIFCLALVTDNEHIAQMVAMDTLCGDDPMSDPYIKGYLEAYEKGFFAVLKHELRHMFS</sequence>
<reference evidence="2" key="1">
    <citation type="journal article" date="2020" name="mSystems">
        <title>Genome- and Community-Level Interaction Insights into Carbon Utilization and Element Cycling Functions of Hydrothermarchaeota in Hydrothermal Sediment.</title>
        <authorList>
            <person name="Zhou Z."/>
            <person name="Liu Y."/>
            <person name="Xu W."/>
            <person name="Pan J."/>
            <person name="Luo Z.H."/>
            <person name="Li M."/>
        </authorList>
    </citation>
    <scope>NUCLEOTIDE SEQUENCE [LARGE SCALE GENOMIC DNA]</scope>
    <source>
        <strain evidence="2">SpSt-361</strain>
    </source>
</reference>
<keyword evidence="1" id="KW-0812">Transmembrane</keyword>